<dbReference type="EMBL" id="CAJVPP010023488">
    <property type="protein sequence ID" value="CAG8747471.1"/>
    <property type="molecule type" value="Genomic_DNA"/>
</dbReference>
<comment type="caution">
    <text evidence="1">The sequence shown here is derived from an EMBL/GenBank/DDBJ whole genome shotgun (WGS) entry which is preliminary data.</text>
</comment>
<keyword evidence="2" id="KW-1185">Reference proteome</keyword>
<accession>A0A9N9IUN7</accession>
<gene>
    <name evidence="1" type="ORF">FMOSSE_LOCUS16468</name>
</gene>
<organism evidence="1 2">
    <name type="scientific">Funneliformis mosseae</name>
    <name type="common">Endomycorrhizal fungus</name>
    <name type="synonym">Glomus mosseae</name>
    <dbReference type="NCBI Taxonomy" id="27381"/>
    <lineage>
        <taxon>Eukaryota</taxon>
        <taxon>Fungi</taxon>
        <taxon>Fungi incertae sedis</taxon>
        <taxon>Mucoromycota</taxon>
        <taxon>Glomeromycotina</taxon>
        <taxon>Glomeromycetes</taxon>
        <taxon>Glomerales</taxon>
        <taxon>Glomeraceae</taxon>
        <taxon>Funneliformis</taxon>
    </lineage>
</organism>
<feature type="non-terminal residue" evidence="1">
    <location>
        <position position="1"/>
    </location>
</feature>
<reference evidence="1" key="1">
    <citation type="submission" date="2021-06" db="EMBL/GenBank/DDBJ databases">
        <authorList>
            <person name="Kallberg Y."/>
            <person name="Tangrot J."/>
            <person name="Rosling A."/>
        </authorList>
    </citation>
    <scope>NUCLEOTIDE SEQUENCE</scope>
    <source>
        <strain evidence="1">87-6 pot B 2015</strain>
    </source>
</reference>
<dbReference type="AlphaFoldDB" id="A0A9N9IUN7"/>
<name>A0A9N9IUN7_FUNMO</name>
<feature type="non-terminal residue" evidence="1">
    <location>
        <position position="83"/>
    </location>
</feature>
<protein>
    <submittedName>
        <fullName evidence="1">5414_t:CDS:1</fullName>
    </submittedName>
</protein>
<proteinExistence type="predicted"/>
<evidence type="ECO:0000313" key="1">
    <source>
        <dbReference type="EMBL" id="CAG8747471.1"/>
    </source>
</evidence>
<sequence>QLPKYLIIKAEILSSPLSSLNQNSLDIGDQVQIVSTIMFDLSITQVFISAVTIGMLIRNLKIAEKSYQPFEYMVTLKQKSVFS</sequence>
<dbReference type="Proteomes" id="UP000789375">
    <property type="component" value="Unassembled WGS sequence"/>
</dbReference>
<evidence type="ECO:0000313" key="2">
    <source>
        <dbReference type="Proteomes" id="UP000789375"/>
    </source>
</evidence>